<gene>
    <name evidence="2" type="ORF">ACFP90_24155</name>
</gene>
<feature type="region of interest" description="Disordered" evidence="1">
    <location>
        <begin position="322"/>
        <end position="348"/>
    </location>
</feature>
<organism evidence="2 3">
    <name type="scientific">Deinococcus multiflagellatus</name>
    <dbReference type="NCBI Taxonomy" id="1656887"/>
    <lineage>
        <taxon>Bacteria</taxon>
        <taxon>Thermotogati</taxon>
        <taxon>Deinococcota</taxon>
        <taxon>Deinococci</taxon>
        <taxon>Deinococcales</taxon>
        <taxon>Deinococcaceae</taxon>
        <taxon>Deinococcus</taxon>
    </lineage>
</organism>
<comment type="caution">
    <text evidence="2">The sequence shown here is derived from an EMBL/GenBank/DDBJ whole genome shotgun (WGS) entry which is preliminary data.</text>
</comment>
<dbReference type="RefSeq" id="WP_380059042.1">
    <property type="nucleotide sequence ID" value="NZ_JBHSWB010000002.1"/>
</dbReference>
<sequence>MTLFGERIIEVDEKEVARAQKLVRDYHAELTRLNTEAARRPPVKPINIDPKEVEKQKKGLKDLREGLAGRQLELRVKGMTELGGQIEQLGNQFDALAIKLKTAFNFDLSNSDLQKGLAELRAQQAREQTALVKASLDEQKEVRLGHERDVRSAEAALSADALARRRAELDAQLEDVRSRYAPQIAELLRNAQNKNLSSSDRRQFQAEAGQLQVLQNRQIVALERQRDQELEQIAQDRLDKVRAAQQETLSSHVRVSEAVIKVLEGQRDRELAMAGDVPQARLAIEQRYAPSSCSCGSSSWPWKRRCSAAPCAPRTCSRCGTRPVPGTSGRRWNARPGPSSSMGCACSN</sequence>
<feature type="compositionally biased region" description="Polar residues" evidence="1">
    <location>
        <begin position="338"/>
        <end position="348"/>
    </location>
</feature>
<accession>A0ABW1ZRZ9</accession>
<evidence type="ECO:0000256" key="1">
    <source>
        <dbReference type="SAM" id="MobiDB-lite"/>
    </source>
</evidence>
<reference evidence="3" key="1">
    <citation type="journal article" date="2019" name="Int. J. Syst. Evol. Microbiol.">
        <title>The Global Catalogue of Microorganisms (GCM) 10K type strain sequencing project: providing services to taxonomists for standard genome sequencing and annotation.</title>
        <authorList>
            <consortium name="The Broad Institute Genomics Platform"/>
            <consortium name="The Broad Institute Genome Sequencing Center for Infectious Disease"/>
            <person name="Wu L."/>
            <person name="Ma J."/>
        </authorList>
    </citation>
    <scope>NUCLEOTIDE SEQUENCE [LARGE SCALE GENOMIC DNA]</scope>
    <source>
        <strain evidence="3">CCUG 63830</strain>
    </source>
</reference>
<dbReference type="EMBL" id="JBHSWB010000002">
    <property type="protein sequence ID" value="MFC6663141.1"/>
    <property type="molecule type" value="Genomic_DNA"/>
</dbReference>
<dbReference type="Proteomes" id="UP001596317">
    <property type="component" value="Unassembled WGS sequence"/>
</dbReference>
<proteinExistence type="predicted"/>
<evidence type="ECO:0000313" key="3">
    <source>
        <dbReference type="Proteomes" id="UP001596317"/>
    </source>
</evidence>
<name>A0ABW1ZRZ9_9DEIO</name>
<protein>
    <submittedName>
        <fullName evidence="2">Uncharacterized protein</fullName>
    </submittedName>
</protein>
<keyword evidence="3" id="KW-1185">Reference proteome</keyword>
<evidence type="ECO:0000313" key="2">
    <source>
        <dbReference type="EMBL" id="MFC6663141.1"/>
    </source>
</evidence>